<dbReference type="GO" id="GO:0003959">
    <property type="term" value="F:NADPH dehydrogenase activity"/>
    <property type="evidence" value="ECO:0007669"/>
    <property type="project" value="InterPro"/>
</dbReference>
<dbReference type="SUPFAM" id="SSF51395">
    <property type="entry name" value="FMN-linked oxidoreductases"/>
    <property type="match status" value="1"/>
</dbReference>
<evidence type="ECO:0000256" key="3">
    <source>
        <dbReference type="ARBA" id="ARBA00022643"/>
    </source>
</evidence>
<gene>
    <name evidence="7" type="ORF">A3K89_20060</name>
</gene>
<comment type="caution">
    <text evidence="7">The sequence shown here is derived from an EMBL/GenBank/DDBJ whole genome shotgun (WGS) entry which is preliminary data.</text>
</comment>
<keyword evidence="4" id="KW-0521">NADP</keyword>
<dbReference type="GO" id="GO:0050661">
    <property type="term" value="F:NADP binding"/>
    <property type="evidence" value="ECO:0007669"/>
    <property type="project" value="InterPro"/>
</dbReference>
<organism evidence="7 8">
    <name type="scientific">Rhodococcoides kyotonense</name>
    <dbReference type="NCBI Taxonomy" id="398843"/>
    <lineage>
        <taxon>Bacteria</taxon>
        <taxon>Bacillati</taxon>
        <taxon>Actinomycetota</taxon>
        <taxon>Actinomycetes</taxon>
        <taxon>Mycobacteriales</taxon>
        <taxon>Nocardiaceae</taxon>
        <taxon>Rhodococcoides</taxon>
    </lineage>
</organism>
<keyword evidence="5" id="KW-0560">Oxidoreductase</keyword>
<evidence type="ECO:0000313" key="7">
    <source>
        <dbReference type="EMBL" id="OAK55484.1"/>
    </source>
</evidence>
<protein>
    <submittedName>
        <fullName evidence="7">Oxidoreductase</fullName>
    </submittedName>
</protein>
<evidence type="ECO:0000256" key="5">
    <source>
        <dbReference type="ARBA" id="ARBA00023002"/>
    </source>
</evidence>
<dbReference type="Gene3D" id="3.20.20.70">
    <property type="entry name" value="Aldolase class I"/>
    <property type="match status" value="1"/>
</dbReference>
<dbReference type="InterPro" id="IPR044152">
    <property type="entry name" value="YqjM-like"/>
</dbReference>
<feature type="domain" description="NADH:flavin oxidoreductase/NADH oxidase N-terminal" evidence="6">
    <location>
        <begin position="4"/>
        <end position="351"/>
    </location>
</feature>
<dbReference type="InterPro" id="IPR001155">
    <property type="entry name" value="OxRdtase_FMN_N"/>
</dbReference>
<evidence type="ECO:0000256" key="2">
    <source>
        <dbReference type="ARBA" id="ARBA00022630"/>
    </source>
</evidence>
<dbReference type="EMBL" id="LVHI01000010">
    <property type="protein sequence ID" value="OAK55484.1"/>
    <property type="molecule type" value="Genomic_DNA"/>
</dbReference>
<comment type="cofactor">
    <cofactor evidence="1">
        <name>FMN</name>
        <dbReference type="ChEBI" id="CHEBI:58210"/>
    </cofactor>
</comment>
<dbReference type="PANTHER" id="PTHR43303:SF4">
    <property type="entry name" value="NADPH DEHYDROGENASE C23G7.10C-RELATED"/>
    <property type="match status" value="1"/>
</dbReference>
<keyword evidence="2" id="KW-0285">Flavoprotein</keyword>
<dbReference type="AlphaFoldDB" id="A0A177YIW2"/>
<proteinExistence type="predicted"/>
<keyword evidence="3" id="KW-0288">FMN</keyword>
<dbReference type="GO" id="GO:0010181">
    <property type="term" value="F:FMN binding"/>
    <property type="evidence" value="ECO:0007669"/>
    <property type="project" value="InterPro"/>
</dbReference>
<dbReference type="RefSeq" id="WP_068423838.1">
    <property type="nucleotide sequence ID" value="NZ_LVHI01000010.1"/>
</dbReference>
<evidence type="ECO:0000256" key="1">
    <source>
        <dbReference type="ARBA" id="ARBA00001917"/>
    </source>
</evidence>
<accession>A0A177YIW2</accession>
<evidence type="ECO:0000256" key="4">
    <source>
        <dbReference type="ARBA" id="ARBA00022857"/>
    </source>
</evidence>
<dbReference type="Pfam" id="PF00724">
    <property type="entry name" value="Oxidored_FMN"/>
    <property type="match status" value="1"/>
</dbReference>
<dbReference type="PANTHER" id="PTHR43303">
    <property type="entry name" value="NADPH DEHYDROGENASE C23G7.10C-RELATED"/>
    <property type="match status" value="1"/>
</dbReference>
<keyword evidence="8" id="KW-1185">Reference proteome</keyword>
<dbReference type="Proteomes" id="UP000077519">
    <property type="component" value="Unassembled WGS sequence"/>
</dbReference>
<evidence type="ECO:0000313" key="8">
    <source>
        <dbReference type="Proteomes" id="UP000077519"/>
    </source>
</evidence>
<dbReference type="CDD" id="cd02932">
    <property type="entry name" value="OYE_YqiM_FMN"/>
    <property type="match status" value="1"/>
</dbReference>
<dbReference type="InterPro" id="IPR013785">
    <property type="entry name" value="Aldolase_TIM"/>
</dbReference>
<name>A0A177YIW2_9NOCA</name>
<evidence type="ECO:0000259" key="6">
    <source>
        <dbReference type="Pfam" id="PF00724"/>
    </source>
</evidence>
<sequence>MSALFEPLTLRGVTFPNRVWMAPMCQYSADTAGDRVGAPNDWHRTHLISRALGGAGLILTEASAVSPDGRISPADLGIWNDTQTEAFAEIVAKIEEHGSVPGIQLAHAGRKASTTAPWLGGKSIPADEELGWETIGPSAVAFGDYSTPRAATTEDISRIVRDFVAAAERSLRAGFKVAEIHAAHGYLVHQFLSPASNTRTDEYGGDFAGRTRLLVEIVDAVREVWPAELPLFVRVSATDWLDEDTEGLEAPSWTSDQTVALVQLLADHGVDLIDVSTGGNVRAKIPVEPGYQVPFAKRVQNETKIPAAAVGLITEPKQAEDIVSSGEAEAVLLARELLRDPYWPRRAARELGADIAPAVAPQYERAF</sequence>
<reference evidence="7 8" key="1">
    <citation type="submission" date="2016-03" db="EMBL/GenBank/DDBJ databases">
        <title>Genome sequence of Rhodococcus kyotonensis KB10.</title>
        <authorList>
            <person name="Jeong H."/>
            <person name="Hong C.E."/>
            <person name="Jo S.H."/>
            <person name="Park J.M."/>
        </authorList>
    </citation>
    <scope>NUCLEOTIDE SEQUENCE [LARGE SCALE GENOMIC DNA]</scope>
    <source>
        <strain evidence="7 8">KB10</strain>
    </source>
</reference>